<feature type="coiled-coil region" evidence="1">
    <location>
        <begin position="135"/>
        <end position="233"/>
    </location>
</feature>
<organism evidence="3 4">
    <name type="scientific">Beauveria asiatica</name>
    <dbReference type="NCBI Taxonomy" id="1069075"/>
    <lineage>
        <taxon>Eukaryota</taxon>
        <taxon>Fungi</taxon>
        <taxon>Dikarya</taxon>
        <taxon>Ascomycota</taxon>
        <taxon>Pezizomycotina</taxon>
        <taxon>Sordariomycetes</taxon>
        <taxon>Hypocreomycetidae</taxon>
        <taxon>Hypocreales</taxon>
        <taxon>Cordycipitaceae</taxon>
        <taxon>Beauveria</taxon>
    </lineage>
</organism>
<reference evidence="3 4" key="1">
    <citation type="submission" date="2020-02" db="EMBL/GenBank/DDBJ databases">
        <title>Comparative genomics of the hypocrealean fungal genus Beauvera.</title>
        <authorList>
            <person name="Showalter D.N."/>
            <person name="Bushley K.E."/>
            <person name="Rehner S.A."/>
        </authorList>
    </citation>
    <scope>NUCLEOTIDE SEQUENCE [LARGE SCALE GENOMIC DNA]</scope>
    <source>
        <strain evidence="3 4">ARSEF4384</strain>
    </source>
</reference>
<name>A0AAW0RVF5_9HYPO</name>
<protein>
    <submittedName>
        <fullName evidence="3">Uncharacterized protein</fullName>
    </submittedName>
</protein>
<dbReference type="AlphaFoldDB" id="A0AAW0RVF5"/>
<evidence type="ECO:0000256" key="1">
    <source>
        <dbReference type="SAM" id="Coils"/>
    </source>
</evidence>
<feature type="compositionally biased region" description="Polar residues" evidence="2">
    <location>
        <begin position="90"/>
        <end position="102"/>
    </location>
</feature>
<evidence type="ECO:0000313" key="3">
    <source>
        <dbReference type="EMBL" id="KAK8146197.1"/>
    </source>
</evidence>
<keyword evidence="1" id="KW-0175">Coiled coil</keyword>
<proteinExistence type="predicted"/>
<evidence type="ECO:0000256" key="2">
    <source>
        <dbReference type="SAM" id="MobiDB-lite"/>
    </source>
</evidence>
<dbReference type="Proteomes" id="UP001397290">
    <property type="component" value="Unassembled WGS sequence"/>
</dbReference>
<feature type="region of interest" description="Disordered" evidence="2">
    <location>
        <begin position="85"/>
        <end position="115"/>
    </location>
</feature>
<comment type="caution">
    <text evidence="3">The sequence shown here is derived from an EMBL/GenBank/DDBJ whole genome shotgun (WGS) entry which is preliminary data.</text>
</comment>
<sequence length="300" mass="34958">MENLFSYKFSTARHCDGYHYSTRIRIETPRSRFSIAEITSPWRSNRLTYSVYSPREEDYYNHHHKYCYSAGPLYPAYSANWEHNRAASPRPNSQRTRNQSGTCPDELPSRHRHPAGNIDSWNRILEREAALDKANKGLVCQVDKVRKDLATAEAEVHRLGSVVIPQLECQITKLSDENEALRRELQSATGSCGRHHVEIEALRIRICHQDKEIKDLECDKSNLERRVEELLRQIGSHQGGGCGGGCNRRIEDLTRDVVHWKDRFLDMQQRRNNLSEQLDEQGEKVRTYEEILRRNGFIIR</sequence>
<feature type="coiled-coil region" evidence="1">
    <location>
        <begin position="264"/>
        <end position="291"/>
    </location>
</feature>
<accession>A0AAW0RVF5</accession>
<gene>
    <name evidence="3" type="ORF">G3M48_003454</name>
</gene>
<dbReference type="EMBL" id="JAAHCF010000226">
    <property type="protein sequence ID" value="KAK8146197.1"/>
    <property type="molecule type" value="Genomic_DNA"/>
</dbReference>
<evidence type="ECO:0000313" key="4">
    <source>
        <dbReference type="Proteomes" id="UP001397290"/>
    </source>
</evidence>
<keyword evidence="4" id="KW-1185">Reference proteome</keyword>
<dbReference type="Gene3D" id="1.10.287.1490">
    <property type="match status" value="1"/>
</dbReference>